<keyword evidence="2" id="KW-1185">Reference proteome</keyword>
<accession>A0A3S2Y8G6</accession>
<proteinExistence type="predicted"/>
<reference evidence="1 2" key="1">
    <citation type="submission" date="2019-01" db="EMBL/GenBank/DDBJ databases">
        <authorList>
            <person name="Chen W.-M."/>
        </authorList>
    </citation>
    <scope>NUCLEOTIDE SEQUENCE [LARGE SCALE GENOMIC DNA]</scope>
    <source>
        <strain evidence="1 2">FSY-9</strain>
    </source>
</reference>
<evidence type="ECO:0000313" key="1">
    <source>
        <dbReference type="EMBL" id="RVU04705.1"/>
    </source>
</evidence>
<comment type="caution">
    <text evidence="1">The sequence shown here is derived from an EMBL/GenBank/DDBJ whole genome shotgun (WGS) entry which is preliminary data.</text>
</comment>
<dbReference type="Proteomes" id="UP000282837">
    <property type="component" value="Unassembled WGS sequence"/>
</dbReference>
<gene>
    <name evidence="1" type="ORF">EOE18_11170</name>
</gene>
<name>A0A3S2Y8G6_9SPHN</name>
<dbReference type="EMBL" id="SACO01000007">
    <property type="protein sequence ID" value="RVU04705.1"/>
    <property type="molecule type" value="Genomic_DNA"/>
</dbReference>
<evidence type="ECO:0000313" key="2">
    <source>
        <dbReference type="Proteomes" id="UP000282837"/>
    </source>
</evidence>
<organism evidence="1 2">
    <name type="scientific">Novosphingobium umbonatum</name>
    <dbReference type="NCBI Taxonomy" id="1908524"/>
    <lineage>
        <taxon>Bacteria</taxon>
        <taxon>Pseudomonadati</taxon>
        <taxon>Pseudomonadota</taxon>
        <taxon>Alphaproteobacteria</taxon>
        <taxon>Sphingomonadales</taxon>
        <taxon>Sphingomonadaceae</taxon>
        <taxon>Novosphingobium</taxon>
    </lineage>
</organism>
<dbReference type="AlphaFoldDB" id="A0A3S2Y8G6"/>
<sequence>MVEQVEIKSVIPLLPNQQAGVAKGRLRAYVEARPINALRGETLYYPLVRYLVDLPVNEQGKLPKLTKTQAVIFAREAGGTPGDLQLVAPDAQLAWSAPLEANLRFILGELTAPEAPPRVTGISMAFYQPGDLAGEGETQMFLTTANNKPAAIVVQHRAGEPLRWTASFAEVVDPSVTPPAVNTLGWYRLACFLPTSLPSAVNLGETPEAKAQAAQDYLAVRAALGPCGRQRK</sequence>
<protein>
    <submittedName>
        <fullName evidence="1">Uncharacterized protein</fullName>
    </submittedName>
</protein>